<dbReference type="Proteomes" id="UP000663940">
    <property type="component" value="Chromosome"/>
</dbReference>
<dbReference type="SUPFAM" id="SSF53474">
    <property type="entry name" value="alpha/beta-Hydrolases"/>
    <property type="match status" value="1"/>
</dbReference>
<protein>
    <recommendedName>
        <fullName evidence="6">Phospholipase/carboxylesterase/thioesterase domain-containing protein</fullName>
    </recommendedName>
</protein>
<evidence type="ECO:0000313" key="5">
    <source>
        <dbReference type="Proteomes" id="UP000663940"/>
    </source>
</evidence>
<feature type="chain" id="PRO_5042014348" description="Phospholipase/carboxylesterase/thioesterase domain-containing protein" evidence="1">
    <location>
        <begin position="24"/>
        <end position="450"/>
    </location>
</feature>
<dbReference type="RefSeq" id="WP_112655551.1">
    <property type="nucleotide sequence ID" value="NZ_CP043451.1"/>
</dbReference>
<feature type="signal peptide" evidence="1">
    <location>
        <begin position="1"/>
        <end position="23"/>
    </location>
</feature>
<reference evidence="3 5" key="2">
    <citation type="submission" date="2021-03" db="EMBL/GenBank/DDBJ databases">
        <title>Mucilaginibacter strains isolated from gold and copper mining confer multi heavy-metal resistance.</title>
        <authorList>
            <person name="Li Y."/>
        </authorList>
    </citation>
    <scope>NUCLEOTIDE SEQUENCE [LARGE SCALE GENOMIC DNA]</scope>
    <source>
        <strain evidence="3 5">P2-4</strain>
    </source>
</reference>
<organism evidence="2 4">
    <name type="scientific">Mucilaginibacter rubeus</name>
    <dbReference type="NCBI Taxonomy" id="2027860"/>
    <lineage>
        <taxon>Bacteria</taxon>
        <taxon>Pseudomonadati</taxon>
        <taxon>Bacteroidota</taxon>
        <taxon>Sphingobacteriia</taxon>
        <taxon>Sphingobacteriales</taxon>
        <taxon>Sphingobacteriaceae</taxon>
        <taxon>Mucilaginibacter</taxon>
    </lineage>
</organism>
<dbReference type="InterPro" id="IPR029058">
    <property type="entry name" value="AB_hydrolase_fold"/>
</dbReference>
<accession>A0AAE6MKS0</accession>
<evidence type="ECO:0000313" key="4">
    <source>
        <dbReference type="Proteomes" id="UP000250557"/>
    </source>
</evidence>
<evidence type="ECO:0008006" key="6">
    <source>
        <dbReference type="Google" id="ProtNLM"/>
    </source>
</evidence>
<proteinExistence type="predicted"/>
<evidence type="ECO:0000313" key="3">
    <source>
        <dbReference type="EMBL" id="QTE50450.1"/>
    </source>
</evidence>
<dbReference type="Proteomes" id="UP000250557">
    <property type="component" value="Chromosome"/>
</dbReference>
<dbReference type="AlphaFoldDB" id="A0AAE6MKS0"/>
<keyword evidence="1" id="KW-0732">Signal</keyword>
<reference evidence="2 4" key="1">
    <citation type="submission" date="2019-08" db="EMBL/GenBank/DDBJ databases">
        <title>Comparative genome analysis confer to the adaptation heavy metal polluted environment.</title>
        <authorList>
            <person name="Li Y."/>
        </authorList>
    </citation>
    <scope>NUCLEOTIDE SEQUENCE [LARGE SCALE GENOMIC DNA]</scope>
    <source>
        <strain evidence="2 4">P2</strain>
    </source>
</reference>
<gene>
    <name evidence="2" type="ORF">DIU31_027180</name>
    <name evidence="3" type="ORF">J3L21_00235</name>
</gene>
<evidence type="ECO:0000256" key="1">
    <source>
        <dbReference type="SAM" id="SignalP"/>
    </source>
</evidence>
<dbReference type="EMBL" id="CP043451">
    <property type="protein sequence ID" value="QEM07010.1"/>
    <property type="molecule type" value="Genomic_DNA"/>
</dbReference>
<name>A0AAE6MKS0_9SPHI</name>
<dbReference type="EMBL" id="CP071880">
    <property type="protein sequence ID" value="QTE50450.1"/>
    <property type="molecule type" value="Genomic_DNA"/>
</dbReference>
<evidence type="ECO:0000313" key="2">
    <source>
        <dbReference type="EMBL" id="QEM07010.1"/>
    </source>
</evidence>
<sequence length="450" mass="52136">MKLNLNHLILFILFFTFSSTLSAQENALEKAASNADKRISQIRVNNKIDADSTFKLLSNWHDYPDIKGGKDYLFYYTDSLFGKVPFRVFVPVSYNNTRKSTCILLLHGAVGQSSFADADSIQKFDDDIIFAILKKQDNIIIRPIGDPKKFFNWVLNKKAFRDRDVPNFTYQTLANILISVKKQVNINDSKVFALGHSDGSDGAIGLGLYMPNQFAGFMAYNSMFDNIFARDFYIRNIINSPLYVVHSDLDDLRPIQQTRIIMDWLKDRHDHLIYKEYIGYQHYDKHLSTDLPYTPVFINSVSRNLFKNKIYWECYSDKIYNSYAWIKLTGIDTGLNRAAWHQSLTFPNYDKIKKEIDTRYRQYQGLNKSAAVKGTFFNNIFNLETSGVKETEIMISPLMVNLEQPVVVNINGKQVFRGKIQADKNFMLRNFKASFDRDAIWVNSVKLKVE</sequence>
<keyword evidence="5" id="KW-1185">Reference proteome</keyword>
<dbReference type="Gene3D" id="3.40.50.1820">
    <property type="entry name" value="alpha/beta hydrolase"/>
    <property type="match status" value="1"/>
</dbReference>